<dbReference type="AlphaFoldDB" id="A0A9P1MZZ9"/>
<dbReference type="PROSITE" id="PS50041">
    <property type="entry name" value="C_TYPE_LECTIN_2"/>
    <property type="match status" value="1"/>
</dbReference>
<dbReference type="Proteomes" id="UP001152747">
    <property type="component" value="Unassembled WGS sequence"/>
</dbReference>
<evidence type="ECO:0000313" key="3">
    <source>
        <dbReference type="Proteomes" id="UP001152747"/>
    </source>
</evidence>
<dbReference type="Pfam" id="PF08277">
    <property type="entry name" value="PAN_3"/>
    <property type="match status" value="1"/>
</dbReference>
<dbReference type="SUPFAM" id="SSF56436">
    <property type="entry name" value="C-type lectin-like"/>
    <property type="match status" value="1"/>
</dbReference>
<gene>
    <name evidence="2" type="ORF">CAMP_LOCUS5552</name>
</gene>
<dbReference type="EMBL" id="CANHGI010000002">
    <property type="protein sequence ID" value="CAI5442915.1"/>
    <property type="molecule type" value="Genomic_DNA"/>
</dbReference>
<feature type="domain" description="C-type lectin" evidence="1">
    <location>
        <begin position="128"/>
        <end position="232"/>
    </location>
</feature>
<reference evidence="2" key="1">
    <citation type="submission" date="2022-11" db="EMBL/GenBank/DDBJ databases">
        <authorList>
            <person name="Kikuchi T."/>
        </authorList>
    </citation>
    <scope>NUCLEOTIDE SEQUENCE</scope>
    <source>
        <strain evidence="2">PS1010</strain>
    </source>
</reference>
<accession>A0A9P1MZZ9</accession>
<dbReference type="InterPro" id="IPR016186">
    <property type="entry name" value="C-type_lectin-like/link_sf"/>
</dbReference>
<proteinExistence type="predicted"/>
<dbReference type="PANTHER" id="PTHR47629">
    <property type="entry name" value="C-TYPE LECTIN-RELATED"/>
    <property type="match status" value="1"/>
</dbReference>
<dbReference type="InterPro" id="IPR016187">
    <property type="entry name" value="CTDL_fold"/>
</dbReference>
<comment type="caution">
    <text evidence="2">The sequence shown here is derived from an EMBL/GenBank/DDBJ whole genome shotgun (WGS) entry which is preliminary data.</text>
</comment>
<keyword evidence="3" id="KW-1185">Reference proteome</keyword>
<sequence length="254" mass="28696">MCVKTFFISFIFIILTVNCKIVVFYGTYNSASESVPNSVQNWFDCVCWCQETNDCLFVLWNESSQICKVVYSNSSNYLGFIHYTNKTTDMEIALKTNYSNCYDAIEFLKSRFMGCSGRLFRSKYTICAQRYYYHYSNHSAALEKCENEGEVLIGLENQNERVSFANVINKATKYNSSSLIGLTRNSEGMFVWSDPYLTGNGSIVWADGHPIDGNDCASLQSDTSLIQSDNCDYSPCDNSTFCPSIVICGKLLGF</sequence>
<dbReference type="Gene3D" id="3.10.100.10">
    <property type="entry name" value="Mannose-Binding Protein A, subunit A"/>
    <property type="match status" value="1"/>
</dbReference>
<evidence type="ECO:0000259" key="1">
    <source>
        <dbReference type="PROSITE" id="PS50041"/>
    </source>
</evidence>
<evidence type="ECO:0000313" key="2">
    <source>
        <dbReference type="EMBL" id="CAI5442915.1"/>
    </source>
</evidence>
<dbReference type="InterPro" id="IPR006583">
    <property type="entry name" value="PAN-3_domain"/>
</dbReference>
<organism evidence="2 3">
    <name type="scientific">Caenorhabditis angaria</name>
    <dbReference type="NCBI Taxonomy" id="860376"/>
    <lineage>
        <taxon>Eukaryota</taxon>
        <taxon>Metazoa</taxon>
        <taxon>Ecdysozoa</taxon>
        <taxon>Nematoda</taxon>
        <taxon>Chromadorea</taxon>
        <taxon>Rhabditida</taxon>
        <taxon>Rhabditina</taxon>
        <taxon>Rhabditomorpha</taxon>
        <taxon>Rhabditoidea</taxon>
        <taxon>Rhabditidae</taxon>
        <taxon>Peloderinae</taxon>
        <taxon>Caenorhabditis</taxon>
    </lineage>
</organism>
<dbReference type="Pfam" id="PF00059">
    <property type="entry name" value="Lectin_C"/>
    <property type="match status" value="1"/>
</dbReference>
<name>A0A9P1MZZ9_9PELO</name>
<protein>
    <recommendedName>
        <fullName evidence="1">C-type lectin domain-containing protein</fullName>
    </recommendedName>
</protein>
<dbReference type="InterPro" id="IPR001304">
    <property type="entry name" value="C-type_lectin-like"/>
</dbReference>